<reference evidence="2" key="2">
    <citation type="submission" date="2015-11" db="EMBL/GenBank/DDBJ databases">
        <authorList>
            <person name="Zhang Y."/>
            <person name="Guo Z."/>
        </authorList>
    </citation>
    <scope>NUCLEOTIDE SEQUENCE</scope>
</reference>
<accession>A0A0S4MNB7</accession>
<dbReference type="AlphaFoldDB" id="A0A0S4MNB7"/>
<evidence type="ECO:0000313" key="2">
    <source>
        <dbReference type="EMBL" id="CUT99769.1"/>
    </source>
</evidence>
<feature type="compositionally biased region" description="Basic residues" evidence="1">
    <location>
        <begin position="42"/>
        <end position="57"/>
    </location>
</feature>
<keyword evidence="3" id="KW-1185">Reference proteome</keyword>
<evidence type="ECO:0000313" key="3">
    <source>
        <dbReference type="Proteomes" id="UP000017246"/>
    </source>
</evidence>
<dbReference type="Proteomes" id="UP000017246">
    <property type="component" value="Unassembled WGS sequence"/>
</dbReference>
<sequence>MASAETECHKTNKLLMQLDAWSFLFPSHQHDHFRDREAGLHSHQRGGTKLRPRHGFFHIHSTPSKTAPTPLHSE</sequence>
<organism evidence="2 3">
    <name type="scientific">Echinococcus multilocularis</name>
    <name type="common">Fox tapeworm</name>
    <dbReference type="NCBI Taxonomy" id="6211"/>
    <lineage>
        <taxon>Eukaryota</taxon>
        <taxon>Metazoa</taxon>
        <taxon>Spiralia</taxon>
        <taxon>Lophotrochozoa</taxon>
        <taxon>Platyhelminthes</taxon>
        <taxon>Cestoda</taxon>
        <taxon>Eucestoda</taxon>
        <taxon>Cyclophyllidea</taxon>
        <taxon>Taeniidae</taxon>
        <taxon>Echinococcus</taxon>
    </lineage>
</organism>
<reference evidence="2" key="1">
    <citation type="journal article" date="2013" name="Nature">
        <title>The genomes of four tapeworm species reveal adaptations to parasitism.</title>
        <authorList>
            <person name="Tsai I.J."/>
            <person name="Zarowiecki M."/>
            <person name="Holroyd N."/>
            <person name="Garciarrubio A."/>
            <person name="Sanchez-Flores A."/>
            <person name="Brooks K.L."/>
            <person name="Tracey A."/>
            <person name="Bobes R.J."/>
            <person name="Fragoso G."/>
            <person name="Sciutto E."/>
            <person name="Aslett M."/>
            <person name="Beasley H."/>
            <person name="Bennett H.M."/>
            <person name="Cai J."/>
            <person name="Camicia F."/>
            <person name="Clark R."/>
            <person name="Cucher M."/>
            <person name="De Silva N."/>
            <person name="Day T.A."/>
            <person name="Deplazes P."/>
            <person name="Estrada K."/>
            <person name="Fernandez C."/>
            <person name="Holland P.W."/>
            <person name="Hou J."/>
            <person name="Hu S."/>
            <person name="Huckvale T."/>
            <person name="Hung S.S."/>
            <person name="Kamenetzky L."/>
            <person name="Keane J.A."/>
            <person name="Kiss F."/>
            <person name="Koziol U."/>
            <person name="Lambert O."/>
            <person name="Liu K."/>
            <person name="Luo X."/>
            <person name="Luo Y."/>
            <person name="Macchiaroli N."/>
            <person name="Nichol S."/>
            <person name="Paps J."/>
            <person name="Parkinson J."/>
            <person name="Pouchkina-Stantcheva N."/>
            <person name="Riddiford N."/>
            <person name="Rosenzvit M."/>
            <person name="Salinas G."/>
            <person name="Wasmuth J.D."/>
            <person name="Zamanian M."/>
            <person name="Zheng Y."/>
            <person name="Cai X."/>
            <person name="Soberon X."/>
            <person name="Olson P.D."/>
            <person name="Laclette J.P."/>
            <person name="Brehm K."/>
            <person name="Berriman M."/>
            <person name="Garciarrubio A."/>
            <person name="Bobes R.J."/>
            <person name="Fragoso G."/>
            <person name="Sanchez-Flores A."/>
            <person name="Estrada K."/>
            <person name="Cevallos M.A."/>
            <person name="Morett E."/>
            <person name="Gonzalez V."/>
            <person name="Portillo T."/>
            <person name="Ochoa-Leyva A."/>
            <person name="Jose M.V."/>
            <person name="Sciutto E."/>
            <person name="Landa A."/>
            <person name="Jimenez L."/>
            <person name="Valdes V."/>
            <person name="Carrero J.C."/>
            <person name="Larralde C."/>
            <person name="Morales-Montor J."/>
            <person name="Limon-Lason J."/>
            <person name="Soberon X."/>
            <person name="Laclette J.P."/>
        </authorList>
    </citation>
    <scope>NUCLEOTIDE SEQUENCE [LARGE SCALE GENOMIC DNA]</scope>
</reference>
<name>A0A0S4MNB7_ECHMU</name>
<evidence type="ECO:0000256" key="1">
    <source>
        <dbReference type="SAM" id="MobiDB-lite"/>
    </source>
</evidence>
<proteinExistence type="predicted"/>
<dbReference type="EMBL" id="LN902848">
    <property type="protein sequence ID" value="CUT99769.1"/>
    <property type="molecule type" value="Genomic_DNA"/>
</dbReference>
<feature type="region of interest" description="Disordered" evidence="1">
    <location>
        <begin position="35"/>
        <end position="74"/>
    </location>
</feature>
<protein>
    <submittedName>
        <fullName evidence="2">Protein fd. isoform</fullName>
    </submittedName>
</protein>